<evidence type="ECO:0000256" key="2">
    <source>
        <dbReference type="SAM" id="MobiDB-lite"/>
    </source>
</evidence>
<dbReference type="VEuPathDB" id="ToxoDB:TGME49_500222"/>
<feature type="region of interest" description="Disordered" evidence="2">
    <location>
        <begin position="469"/>
        <end position="513"/>
    </location>
</feature>
<dbReference type="Gene3D" id="2.130.10.10">
    <property type="entry name" value="YVTN repeat-like/Quinoprotein amine dehydrogenase"/>
    <property type="match status" value="1"/>
</dbReference>
<dbReference type="InterPro" id="IPR009030">
    <property type="entry name" value="Growth_fac_rcpt_cys_sf"/>
</dbReference>
<dbReference type="Gene3D" id="2.10.50.10">
    <property type="entry name" value="Tumor Necrosis Factor Receptor, subunit A, domain 2"/>
    <property type="match status" value="12"/>
</dbReference>
<sequence>MTLASKVVVDRHAVFASRAARRLRKRTAEPAPVFCFSLVFAFAFFLQCTHSAALLDEGKSLPVSTTIRGSSAAPSALSGLKNSTAEAPETLIGGEEATVKASEKEKSEKRREASSRARAAETTWEARKAVDADAGADTEQTLDRKPDSGVESRTDRSEQKSNSLTHQTGSQASKSFKAAPTEAVSTFQADLSPASSGPPPSAERKASVSQISPQNHDSLLADAVENTPLVPPPQGFFRSYFRLARTTKCLFSRSRRDKVAFCRWPGLEGFPDPRRPRQAESRPELSSSIAALVDLAPTGTVAREVFPVQAENLPNVTRDAAMLGAATSGAGRFFSLKFPASAYGPSGGECETETPAQSLEALFLSVYGTREACKRPDHSTASSSFSEEKTENGAPQRGPKEPEKMLGAPRAWKALESGECRDAGRTFEDSGTWDLPGPVILFEKLSFFIPVSNKIQSQTPPRYLVALRAKLRGPQQTPGLGRSSARRRRSKAHSGNEEELGAPEEGEDGETGEADADEVYAVEGKCRLFPAGMGGASKELRDTVRLTLKGSRKGKEKRGKRDWAVAALDISRILEEERGQKRGENGLEIRCFLSARRLAPPIGDAENLETASLWASEDEEEPPQIFPSSVLTVVVGGRQCPVGMQEDRRGMGACIPCDRGHGCNYSGEKTSFSGSEDSSESDAFTVTRLAEAVKAQDYQKVPGTLWGDPYPQRGPHCAVGMYMAEYQFADLCSLSCKPLYRRDDKTMPYMQFPGLSLTEFEYEDEYHTYPELTQVATFRCGKGSFTWPSLAACFPALQGFGVMETKKFEAVGQTHGDAYHRVMFDYGYTDCFSGWNNTYPDDESNECKPFTQYKGIIQLVGTWSQPFDYRCAEGSISRKDFFNSPRCYPVPMNRAATGASDPRVTGPLICTQNGFFRPPGMKGKDCLSFVGGAYAASTGTHMFLRDLPGQPFHRGASRNAPARLCETYEIECSPHGDFPSLDLFVNLFPTAPSSAAAGVFQPHGIDGDVAGLPRCPYGANCPAEQLQGAHPRLPRPYSLTATRPIRSRRGLTGRQELVLGAGVDLATPETLTDVWIYMPGANAPEYCCHGCQCKTTGTNVRLSKSPAGTFRGRRMASGDMKTFHECSPGHACPAAAIFETPCRAGSYQLASGGAACSLVAPGSAGTGLGALRPVACPPGHFCVQEAKTPFENPCPAGTMNEQVGGATETACLPCPAGYLCGKGTGGRSRPGFCPVGHYCERGAKRPAACPAGTYAPYAFPSPNMTNARNCRPCPEHLDCPQGSSLHTLQASGACPPGAYCPGGNAAKALKCPIGMYGVEPGGQEPADCLYCPAGHFCKVTPPTDPTFPTTAEPCPPDSFSINTGIAGNSSRIFASEWTREAGVQTVFTTNGGGLCRTETADFSLFTNVRKADGRGLPSDALASIIEGDNLFWIVTAEGQGVVSVDNLFSFNPITLPRETTLLGYGNHRLWAGSSSSAGLWVSKDRGWSFSQVAPAISSATVFASDPVSGYLCVGDSSTVFCSGDNFEAISATSALAGVRALLVLPGGDMVVAATAAHVFQSRDGGRRFTRVTSLRGAAVRLLSRGANEVFVASTQGVSKSTDRGASFAGWARNLPPESLPISDFHVQADAFLLRHSSGFLRSSTGDNWQPVSLPTDSPCGQFPVTHSVVADFRLPAAVPETSGQCIRGSLSKAKAALVSKPGEMILNGVVVPCREGYFCPETCDETNQVVLPCPAGTWCESGVDRQPSLGSHPCPRGHYCPEATDAPVKCPAGTYNHELHQATADACRPAPAGYSIDTQGAAEPLQLCPAGNFCPEGTSDGGTVCPPGTSRRLPGGAAESDCFPCPAGYFCPNDSSTGTSLDPKPCPEGHYCPLGSAAAAQCPAGTLSSSRSVSSAEECDLCPRGSYCTEPGALAVTGACDAGFLCIAGATDPRPTDGVTGSPCPAGGYCVAGTVIVKPCPPGTYNPDEGAENEDACQPCPAGSFCLGSGSSTPDGKCRPGHYCPEQSSRATQRKASIGHFAAAGASEETACEVGYYAPEEGMDKCIACPAGQVCPREGMAAPEECPQGWYCPEAVAAALKCVAGTYGDRPGLREWNECKLCPPGHFCEGEGLLDKSGLCDAGYYCVQSATSARPEVVSTGRSLAGEVSGPCPAGHFCPQGSITPTPCPKGMFSSTLKAVSEATCQQCTEGFYCDRPGLAAPTGPCPEGYFCPRGSVVDRDPTHLCPRGHYCPQQAVEALPCSAGTYAEVDGSAACTPCPGGFLCAASAQQFLQACSAGHYCPTGTQAEIECPIGTVGVGSKGPHVSACLACPPGSYCDRMGSAVPTDSCPPGKFCGGGVASANAATACPEGFYCPEGSAVPFACKAGQYCQGTSLVQPSGPCQPNTHCPAGTSEPEGIACPRGSYCPGDTDPLPCPPGTYSDVEGIASVDQCKRCPSGSYCSSPGLDAPSGLCTGGYFCEEGTVDPRPVGGLCPKAHKCPPGASAAEACLVNEWQPLKGQTDCQPCPAGFICDDTEATPCDAGYYCDGVDGTKKACPVGTYQPLPGQTSEASCLPCKSGYVCGSPGLARPVDKCPAGSYCVGASQHPCPEGFYCPEGTEAPYPCSPGHYCQGDGLERPTGLCAQGHYCAKGATVRNPTGSLDIEFCFTSLTSGDCPAGYYCPEGIAFPVRCPPGTFSAGRNKGALSDCQPCTAGFYCGGFALTAVSGPCLAGFYCPAGERTPYGHPCPKGSFCPAGAPAAEDCPEGLYQPAEGKSKCLTCIDGFMCPEGSAEVTPCTAGHYCAAGVAFRCPAGTYSPSTGIWKASQCRPCPPGKVCSAEGAQDTTAATACPEGHYCRLGASATPDNDPSTCGRDPTSCLPGARCPSGYYCPPDSAGAIPCPQGTTGSPEGSSSPTQCTPCPPGSYCSGAGASGECDPGFFCEARSTVARPTSGICPRGHYCGRGSATGTACPSGTYADVEGLAECLKCPPGFVCAGQGLTTGTDVPCPAGHFCPEGTVTARECPVGTFSRSTHAPDESWCSPCPPGKFCDSPGREAPAGDCLAGYFCLAGATQNNPPTQDPPGPNGECPRGFYCPPGSSAPKACPPGTFSATPRATQVQDCEVCLERHFCGVYGLEAPEGLCDEGFFCGVGQVSARPLGAGLSGLCPAGYACTGGLKAPCPEHSYMDEQGASVCKSCPAGHFCEAQALAPQRCPATFFCETGKGKKACPDGTYSDATGLSASSECLECPTTKFCANGRIQDACSAGFICGLGVGPTGTPSGSPADERPPRYAVQLGEPCPRGAYCPAGIDAPLRCPPGTTTASTGATSVTDCVGCSPGFYCAAVNTAATGCPRGHYCPAEAREPRPCPEGTYNPSAYAEAVTSCLACDPGFLCPEGSDQQRTTCPLGFYCEGGSAPKVPCPEGTYGKASGTSKQDDACGLCPAGHYCPGADHPYEPCPEGKFCTADSPKPVACPPGFYCPGATSVPSTCPLGFYCPLGTSLPLECPDGSLCPEAAAQPQACPAGTRSRGVQACASIPTVEGCCEACPVGTFSSREGSVECAPCAAGHICAGGASTARPTDGVHGYICPPGAYCPAGARSPVPCPAGRFNAEAGAGDEATGCLPCPAGTFSDEPGATSCSTCGGTSTSLEGQQSCACLGAGRTFQKQEGTCVCRNFYEFYSSTLLARGDENEDSSLDCQPIAQARCESAATVRNLRFSGGTGSRRLRAADGACVSENVCEEQCGPGVGGIFLANVGKCQCHSVQDAAQKACDRRCRAEVAELLVDGDAFACTMPGSPTAERTPVQSLIDSSRLKGSVACNRDTDASSGAPACRVSFYLLDETGVFGTVGVPAGFQTLLTTAEHPPATDASSSRGPAHADASQREEKRVEQATSQSCVVPSSTLSPLLDQQRTTCAKAEEEALSALEEELYGREKNNKMALIRNPTQCLQKGDTIIWMIAGAFPVYLRNSLLNTAAEFDASQYLKVQGDLAYESYDEKKPVTYFAFSFTVPGQFVFASNVSQSHQAIFRVLDDGVACDNDARFPHPTEFASLAAAGIQMRDDVLLEPALADVELLFWGTLCILLTFVVLVSWLRKLQFNKKQRESVASERLENRSGRLSVVVRKQAVAQTFGVHAVAHRTRAEIENLLSHVIESGRDVDSRARVTRLSPEELEAFLLAFQDAADALDDSKEPSKPPFDLRMFETAYNRLARARLVLGEYFRDRKLGVTQLGIEQVKILDNLQNFVAPIIRKVDWKLDESSQLQKTICAMTKACEKLVDELRAPQAFFASDALDDSAASSSRVQQYMLSTPFSLERGGRKAVFLALAEEVTGVVCMTRGESPTLPVLAQYLEALRGSLEDEDESEAGASVSLSAFVQSTTDSLESALEEVLKHRERQASLDVQLTERPFSDAIARARIADRCEQDLFSLLLDCAEALLTDSAQTMADEKGRRRDSARERRRSSKAAGDEGDERADAGERGQETGDDGRKGEKKTEGILRVGGGQARQRENPVTEIQEAIQTLCDRQLEEMSRTLATQQQAYRAALDKRESAATHQIEGRQMIEKVLLSQFHQFFKATEARRLSQFYQHLESSRIAKLREDLKEEMYEMERTRRRQAWAQAEYEEKRKKALQHFEAQIKATAEAFKGEKDGVVLATLDTLESLQERRNAALEVVHSMETVLLKAKATQAKDLADELFEQQAERMKKDLGGRRARFLLVAQNIVRLHDRIASGDVIPTAQLEDMVEDAAAILEDLRRSQANERREWLKGQREVRDAISERHKGTLQSKTADVKDATRQYVAQEIGLYSELFRREEDALLPHGKRAVIDTVEAVFAKQLKQQRKAYHLVLEESEAELRDSPGKGTETYPAPGFPHTQETGGEFMTKKSRFEEANEQRLALKEDEKAKQIQDLETRLSEVREKRSEALRGVAELEVEVTERYLIKVGEGAGRLMEDEAFEASSMIAAEAKRLSQLQRSILEFAKQQLVAARNAGKTRGKKSHFSALGGLPRETKRLLQVAEEDRLETRAEYENNVRQRSRAETRGVLAGSLAARGAAVEADENVNRLLLKLREKRGDVHASLFFLDDLVGTICDAKFSTREMVQIDAQYDRATRELEEEFERELRALQEEFDSDTQRLEAELAEVRLRLRRTEEMEKSRLEVDRRLREATASSEEEIAAVRRDFAQRIDRVQKEFDSEREAQEQAFQAKLAHRRELFNKRRQKLAGKAQAEEARTQEDLQRKKSVAHSQRKKATFELLLDEARSHPNDTTIRQLHKFMSSELSEVVNATVLEQLAEKSARLTAVSTEMQKKQADERRAAEHELDGKISAAEKRLASASEEKAAQMMEDVANLKQMKEAKLRELEATFSLKLESALQVERLAIEPVQAERVFQIQQESLKNMVKVLGEFVVLNDPTAIGLTDQVKQAQARIEMERSRMKEIAGMKVLDLDKILKEKEAELKKQMEASIAALREKLKAQQEREEQLQREKHEAEMKKRKEEQRARRLKQLRRMINSAQPDDPEAADDIFKKYQDDAERLEAALAKERARQHMLLQSQLFQRANRKEHRLRQEGEGELSEEWSRLKKTRELAAVPQETGNGTKDADELDEEEMWKYFFTVRVAEEVGKKAKTVQELLRAALKQLTSGPPKDEVGGALAAEMAEFATPDSIENLVDKLSRLTEALVVSEDDEDEE</sequence>
<feature type="coiled-coil region" evidence="1">
    <location>
        <begin position="5294"/>
        <end position="5340"/>
    </location>
</feature>
<dbReference type="EMBL" id="JAAUHK010000186">
    <property type="protein sequence ID" value="KAF4646030.1"/>
    <property type="molecule type" value="Genomic_DNA"/>
</dbReference>
<evidence type="ECO:0000313" key="3">
    <source>
        <dbReference type="EMBL" id="KAF4646030.1"/>
    </source>
</evidence>
<feature type="compositionally biased region" description="Basic and acidic residues" evidence="2">
    <location>
        <begin position="4424"/>
        <end position="4435"/>
    </location>
</feature>
<feature type="region of interest" description="Disordered" evidence="2">
    <location>
        <begin position="5196"/>
        <end position="5224"/>
    </location>
</feature>
<feature type="compositionally biased region" description="Basic and acidic residues" evidence="2">
    <location>
        <begin position="141"/>
        <end position="159"/>
    </location>
</feature>
<proteinExistence type="predicted"/>
<keyword evidence="4" id="KW-1185">Reference proteome</keyword>
<accession>A0A7J6KGG0</accession>
<gene>
    <name evidence="3" type="ORF">TGRH88_023070</name>
</gene>
<dbReference type="SMART" id="SM01411">
    <property type="entry name" value="Ephrin_rec_like"/>
    <property type="match status" value="34"/>
</dbReference>
<name>A0A7J6KGG0_TOXGO</name>
<organism evidence="3 4">
    <name type="scientific">Toxoplasma gondii</name>
    <dbReference type="NCBI Taxonomy" id="5811"/>
    <lineage>
        <taxon>Eukaryota</taxon>
        <taxon>Sar</taxon>
        <taxon>Alveolata</taxon>
        <taxon>Apicomplexa</taxon>
        <taxon>Conoidasida</taxon>
        <taxon>Coccidia</taxon>
        <taxon>Eucoccidiorida</taxon>
        <taxon>Eimeriorina</taxon>
        <taxon>Sarcocystidae</taxon>
        <taxon>Toxoplasma</taxon>
    </lineage>
</organism>
<feature type="compositionally biased region" description="Polar residues" evidence="2">
    <location>
        <begin position="160"/>
        <end position="174"/>
    </location>
</feature>
<dbReference type="Proteomes" id="UP000557509">
    <property type="component" value="Unassembled WGS sequence"/>
</dbReference>
<dbReference type="SUPFAM" id="SSF57184">
    <property type="entry name" value="Growth factor receptor domain"/>
    <property type="match status" value="8"/>
</dbReference>
<dbReference type="InterPro" id="IPR015943">
    <property type="entry name" value="WD40/YVTN_repeat-like_dom_sf"/>
</dbReference>
<feature type="compositionally biased region" description="Basic and acidic residues" evidence="2">
    <location>
        <begin position="4451"/>
        <end position="4474"/>
    </location>
</feature>
<dbReference type="SUPFAM" id="SSF110296">
    <property type="entry name" value="Oligoxyloglucan reducing end-specific cellobiohydrolase"/>
    <property type="match status" value="1"/>
</dbReference>
<feature type="region of interest" description="Disordered" evidence="2">
    <location>
        <begin position="5453"/>
        <end position="5472"/>
    </location>
</feature>
<dbReference type="PANTHER" id="PTHR47236:SF4">
    <property type="entry name" value="GENE 9195-RELATED"/>
    <property type="match status" value="1"/>
</dbReference>
<feature type="region of interest" description="Disordered" evidence="2">
    <location>
        <begin position="4423"/>
        <end position="4488"/>
    </location>
</feature>
<feature type="compositionally biased region" description="Acidic residues" evidence="2">
    <location>
        <begin position="497"/>
        <end position="513"/>
    </location>
</feature>
<feature type="compositionally biased region" description="Basic and acidic residues" evidence="2">
    <location>
        <begin position="5203"/>
        <end position="5215"/>
    </location>
</feature>
<feature type="compositionally biased region" description="Basic and acidic residues" evidence="2">
    <location>
        <begin position="3860"/>
        <end position="3869"/>
    </location>
</feature>
<reference evidence="3 4" key="1">
    <citation type="submission" date="2020-03" db="EMBL/GenBank/DDBJ databases">
        <title>Genome sequence of Toxoplasma gondii RH-88 strain.</title>
        <authorList>
            <person name="Lorenzi H.A."/>
            <person name="Venepally P."/>
            <person name="Rozenberg A."/>
            <person name="Sibley D."/>
        </authorList>
    </citation>
    <scope>NUCLEOTIDE SEQUENCE [LARGE SCALE GENOMIC DNA]</scope>
    <source>
        <strain evidence="3 4">RH-88</strain>
    </source>
</reference>
<feature type="compositionally biased region" description="Basic and acidic residues" evidence="2">
    <location>
        <begin position="99"/>
        <end position="131"/>
    </location>
</feature>
<evidence type="ECO:0000256" key="1">
    <source>
        <dbReference type="SAM" id="Coils"/>
    </source>
</evidence>
<feature type="region of interest" description="Disordered" evidence="2">
    <location>
        <begin position="4830"/>
        <end position="4858"/>
    </location>
</feature>
<protein>
    <submittedName>
        <fullName evidence="3">GCC2 and GCC3 domain-containing protein</fullName>
    </submittedName>
</protein>
<dbReference type="PANTHER" id="PTHR47236">
    <property type="entry name" value="GENE, 32742-RELATED-RELATED"/>
    <property type="match status" value="1"/>
</dbReference>
<comment type="caution">
    <text evidence="3">The sequence shown here is derived from an EMBL/GenBank/DDBJ whole genome shotgun (WGS) entry which is preliminary data.</text>
</comment>
<feature type="region of interest" description="Disordered" evidence="2">
    <location>
        <begin position="3843"/>
        <end position="3874"/>
    </location>
</feature>
<evidence type="ECO:0000313" key="4">
    <source>
        <dbReference type="Proteomes" id="UP000557509"/>
    </source>
</evidence>
<feature type="coiled-coil region" evidence="1">
    <location>
        <begin position="4714"/>
        <end position="4741"/>
    </location>
</feature>
<feature type="coiled-coil region" evidence="1">
    <location>
        <begin position="4877"/>
        <end position="4911"/>
    </location>
</feature>
<keyword evidence="1" id="KW-0175">Coiled coil</keyword>
<feature type="coiled-coil region" evidence="1">
    <location>
        <begin position="5076"/>
        <end position="5129"/>
    </location>
</feature>
<feature type="region of interest" description="Disordered" evidence="2">
    <location>
        <begin position="99"/>
        <end position="212"/>
    </location>
</feature>
<feature type="region of interest" description="Disordered" evidence="2">
    <location>
        <begin position="375"/>
        <end position="405"/>
    </location>
</feature>